<reference evidence="2" key="1">
    <citation type="journal article" date="2023" name="Mol. Biol. Evol.">
        <title>Third-Generation Sequencing Reveals the Adaptive Role of the Epigenome in Three Deep-Sea Polychaetes.</title>
        <authorList>
            <person name="Perez M."/>
            <person name="Aroh O."/>
            <person name="Sun Y."/>
            <person name="Lan Y."/>
            <person name="Juniper S.K."/>
            <person name="Young C.R."/>
            <person name="Angers B."/>
            <person name="Qian P.Y."/>
        </authorList>
    </citation>
    <scope>NUCLEOTIDE SEQUENCE</scope>
    <source>
        <strain evidence="2">P08H-3</strain>
    </source>
</reference>
<protein>
    <recommendedName>
        <fullName evidence="1">Fibrinogen C-terminal domain-containing protein</fullName>
    </recommendedName>
</protein>
<accession>A0AAD9N5S8</accession>
<evidence type="ECO:0000259" key="1">
    <source>
        <dbReference type="PROSITE" id="PS51406"/>
    </source>
</evidence>
<sequence length="66" mass="7339">MSFTTADRDNDNFINGICCCGGWWFNCCGYVRLMGTYGTGINNGHGISWGSFNINLAYADMKIKQN</sequence>
<dbReference type="PROSITE" id="PS51406">
    <property type="entry name" value="FIBRINOGEN_C_2"/>
    <property type="match status" value="1"/>
</dbReference>
<evidence type="ECO:0000313" key="3">
    <source>
        <dbReference type="Proteomes" id="UP001208570"/>
    </source>
</evidence>
<feature type="domain" description="Fibrinogen C-terminal" evidence="1">
    <location>
        <begin position="1"/>
        <end position="66"/>
    </location>
</feature>
<dbReference type="EMBL" id="JAODUP010000212">
    <property type="protein sequence ID" value="KAK2156488.1"/>
    <property type="molecule type" value="Genomic_DNA"/>
</dbReference>
<dbReference type="Pfam" id="PF00147">
    <property type="entry name" value="Fibrinogen_C"/>
    <property type="match status" value="1"/>
</dbReference>
<keyword evidence="3" id="KW-1185">Reference proteome</keyword>
<dbReference type="InterPro" id="IPR014716">
    <property type="entry name" value="Fibrinogen_a/b/g_C_1"/>
</dbReference>
<dbReference type="Gene3D" id="3.90.215.10">
    <property type="entry name" value="Gamma Fibrinogen, chain A, domain 1"/>
    <property type="match status" value="1"/>
</dbReference>
<dbReference type="Proteomes" id="UP001208570">
    <property type="component" value="Unassembled WGS sequence"/>
</dbReference>
<comment type="caution">
    <text evidence="2">The sequence shown here is derived from an EMBL/GenBank/DDBJ whole genome shotgun (WGS) entry which is preliminary data.</text>
</comment>
<proteinExistence type="predicted"/>
<dbReference type="InterPro" id="IPR002181">
    <property type="entry name" value="Fibrinogen_a/b/g_C_dom"/>
</dbReference>
<dbReference type="AlphaFoldDB" id="A0AAD9N5S8"/>
<dbReference type="SUPFAM" id="SSF56496">
    <property type="entry name" value="Fibrinogen C-terminal domain-like"/>
    <property type="match status" value="1"/>
</dbReference>
<name>A0AAD9N5S8_9ANNE</name>
<dbReference type="InterPro" id="IPR036056">
    <property type="entry name" value="Fibrinogen-like_C"/>
</dbReference>
<gene>
    <name evidence="2" type="ORF">LSH36_212g04024</name>
</gene>
<evidence type="ECO:0000313" key="2">
    <source>
        <dbReference type="EMBL" id="KAK2156488.1"/>
    </source>
</evidence>
<organism evidence="2 3">
    <name type="scientific">Paralvinella palmiformis</name>
    <dbReference type="NCBI Taxonomy" id="53620"/>
    <lineage>
        <taxon>Eukaryota</taxon>
        <taxon>Metazoa</taxon>
        <taxon>Spiralia</taxon>
        <taxon>Lophotrochozoa</taxon>
        <taxon>Annelida</taxon>
        <taxon>Polychaeta</taxon>
        <taxon>Sedentaria</taxon>
        <taxon>Canalipalpata</taxon>
        <taxon>Terebellida</taxon>
        <taxon>Terebelliformia</taxon>
        <taxon>Alvinellidae</taxon>
        <taxon>Paralvinella</taxon>
    </lineage>
</organism>